<dbReference type="AlphaFoldDB" id="A0AAU9V533"/>
<proteinExistence type="predicted"/>
<reference evidence="1" key="1">
    <citation type="submission" date="2022-03" db="EMBL/GenBank/DDBJ databases">
        <authorList>
            <person name="Tunstrom K."/>
        </authorList>
    </citation>
    <scope>NUCLEOTIDE SEQUENCE</scope>
</reference>
<dbReference type="EMBL" id="CAKOGL010000028">
    <property type="protein sequence ID" value="CAH2105172.1"/>
    <property type="molecule type" value="Genomic_DNA"/>
</dbReference>
<name>A0AAU9V533_EUPED</name>
<organism evidence="1 2">
    <name type="scientific">Euphydryas editha</name>
    <name type="common">Edith's checkerspot</name>
    <dbReference type="NCBI Taxonomy" id="104508"/>
    <lineage>
        <taxon>Eukaryota</taxon>
        <taxon>Metazoa</taxon>
        <taxon>Ecdysozoa</taxon>
        <taxon>Arthropoda</taxon>
        <taxon>Hexapoda</taxon>
        <taxon>Insecta</taxon>
        <taxon>Pterygota</taxon>
        <taxon>Neoptera</taxon>
        <taxon>Endopterygota</taxon>
        <taxon>Lepidoptera</taxon>
        <taxon>Glossata</taxon>
        <taxon>Ditrysia</taxon>
        <taxon>Papilionoidea</taxon>
        <taxon>Nymphalidae</taxon>
        <taxon>Nymphalinae</taxon>
        <taxon>Euphydryas</taxon>
    </lineage>
</organism>
<dbReference type="Proteomes" id="UP001153954">
    <property type="component" value="Unassembled WGS sequence"/>
</dbReference>
<evidence type="ECO:0000313" key="2">
    <source>
        <dbReference type="Proteomes" id="UP001153954"/>
    </source>
</evidence>
<evidence type="ECO:0000313" key="1">
    <source>
        <dbReference type="EMBL" id="CAH2105172.1"/>
    </source>
</evidence>
<comment type="caution">
    <text evidence="1">The sequence shown here is derived from an EMBL/GenBank/DDBJ whole genome shotgun (WGS) entry which is preliminary data.</text>
</comment>
<accession>A0AAU9V533</accession>
<sequence length="80" mass="9304">MSSEQITQLEKSQYSVLQRVYTEVPEVSEIPPRSQLVNQHSDKFKSSIRGVFPRRVFSEMRRPQREAVFSESDSEVNDVS</sequence>
<protein>
    <submittedName>
        <fullName evidence="1">Uncharacterized protein</fullName>
    </submittedName>
</protein>
<keyword evidence="2" id="KW-1185">Reference proteome</keyword>
<gene>
    <name evidence="1" type="ORF">EEDITHA_LOCUS19469</name>
</gene>